<dbReference type="OrthoDB" id="5450902at2"/>
<sequence length="542" mass="60355">MLEHSLLSAPLFRVTLDSSPAAIRLSLPQVLARLSAADALTFPALRPHQQAPWHAFLVQLAYLTLELQDDPRPPTTPEAWVDLLRNLTPDHPDDGPWHLVNTDWQKPAFLQPPCSPGREVDFKRSADAAQDIDLLVTARHHDEKTGKLPLDERELDTLVYALIALQGWSSFLGAGNYGSMRMNGGFSSRPQFRLAYLRGSGAEFLRDLAALLDDREGLSEQFREAHRDGAAAEHRLLWLPLWDEGSLPLGSVHPYALEVCRRVRLVRHQGLLLLRRASSNAMRVAAKEQRGVVLDPWVPVLTGDEPKALTAQAHSLSYRKLQELVFDRSKVELPVLAKPSDREYNASQPGVFIAQVLVSGDGGTDGWLSRELPMPAPVLSQWHSAPAVLAQRSQLFVSLAGLAAGKVLRSALLQFMDGGDKVDWKNRDFTRAVEPWLSRFEAAVDEVFFEQLFATIEARQGDIDAQRQWVSWLAKACWEHLTLASEALPTRQGSRHFALARAQRLMELSLRKQFGTFLAPTGTTPFDGIPPVTNQNEEPAHG</sequence>
<keyword evidence="3" id="KW-1185">Reference proteome</keyword>
<dbReference type="EMBL" id="VZPB01000016">
    <property type="protein sequence ID" value="KAB0583216.1"/>
    <property type="molecule type" value="Genomic_DNA"/>
</dbReference>
<evidence type="ECO:0000313" key="3">
    <source>
        <dbReference type="Proteomes" id="UP000430120"/>
    </source>
</evidence>
<name>A0A643FCH4_IDEDE</name>
<feature type="compositionally biased region" description="Polar residues" evidence="1">
    <location>
        <begin position="532"/>
        <end position="542"/>
    </location>
</feature>
<gene>
    <name evidence="2" type="ORF">F7Q92_08585</name>
</gene>
<dbReference type="AlphaFoldDB" id="A0A643FCH4"/>
<proteinExistence type="predicted"/>
<dbReference type="RefSeq" id="WP_151123741.1">
    <property type="nucleotide sequence ID" value="NZ_CP088081.1"/>
</dbReference>
<organism evidence="2 3">
    <name type="scientific">Ideonella dechloratans</name>
    <dbReference type="NCBI Taxonomy" id="36863"/>
    <lineage>
        <taxon>Bacteria</taxon>
        <taxon>Pseudomonadati</taxon>
        <taxon>Pseudomonadota</taxon>
        <taxon>Betaproteobacteria</taxon>
        <taxon>Burkholderiales</taxon>
        <taxon>Sphaerotilaceae</taxon>
        <taxon>Ideonella</taxon>
    </lineage>
</organism>
<evidence type="ECO:0000256" key="1">
    <source>
        <dbReference type="SAM" id="MobiDB-lite"/>
    </source>
</evidence>
<evidence type="ECO:0000313" key="2">
    <source>
        <dbReference type="EMBL" id="KAB0583216.1"/>
    </source>
</evidence>
<reference evidence="2 3" key="1">
    <citation type="submission" date="2019-09" db="EMBL/GenBank/DDBJ databases">
        <title>Draft genome sequences of 48 bacterial type strains from the CCUG.</title>
        <authorList>
            <person name="Tunovic T."/>
            <person name="Pineiro-Iglesias B."/>
            <person name="Unosson C."/>
            <person name="Inganas E."/>
            <person name="Ohlen M."/>
            <person name="Cardew S."/>
            <person name="Jensie-Markopoulos S."/>
            <person name="Salva-Serra F."/>
            <person name="Jaen-Luchoro D."/>
            <person name="Karlsson R."/>
            <person name="Svensson-Stadler L."/>
            <person name="Chun J."/>
            <person name="Moore E."/>
        </authorList>
    </citation>
    <scope>NUCLEOTIDE SEQUENCE [LARGE SCALE GENOMIC DNA]</scope>
    <source>
        <strain evidence="2 3">CCUG 30977</strain>
    </source>
</reference>
<accession>A0A643FCH4</accession>
<evidence type="ECO:0008006" key="4">
    <source>
        <dbReference type="Google" id="ProtNLM"/>
    </source>
</evidence>
<feature type="region of interest" description="Disordered" evidence="1">
    <location>
        <begin position="521"/>
        <end position="542"/>
    </location>
</feature>
<comment type="caution">
    <text evidence="2">The sequence shown here is derived from an EMBL/GenBank/DDBJ whole genome shotgun (WGS) entry which is preliminary data.</text>
</comment>
<dbReference type="Proteomes" id="UP000430120">
    <property type="component" value="Unassembled WGS sequence"/>
</dbReference>
<protein>
    <recommendedName>
        <fullName evidence="4">Type I-E CRISPR-associated protein Cse1/CasA</fullName>
    </recommendedName>
</protein>